<dbReference type="SUPFAM" id="SSF53271">
    <property type="entry name" value="PRTase-like"/>
    <property type="match status" value="2"/>
</dbReference>
<organism evidence="1 2">
    <name type="scientific">Micromonospora trifolii</name>
    <dbReference type="NCBI Taxonomy" id="2911208"/>
    <lineage>
        <taxon>Bacteria</taxon>
        <taxon>Bacillati</taxon>
        <taxon>Actinomycetota</taxon>
        <taxon>Actinomycetes</taxon>
        <taxon>Micromonosporales</taxon>
        <taxon>Micromonosporaceae</taxon>
        <taxon>Micromonospora</taxon>
    </lineage>
</organism>
<dbReference type="InterPro" id="IPR029057">
    <property type="entry name" value="PRTase-like"/>
</dbReference>
<dbReference type="GO" id="GO:0016757">
    <property type="term" value="F:glycosyltransferase activity"/>
    <property type="evidence" value="ECO:0007669"/>
    <property type="project" value="UniProtKB-KW"/>
</dbReference>
<protein>
    <submittedName>
        <fullName evidence="1">Phosphoribosyltransferase</fullName>
    </submittedName>
</protein>
<dbReference type="EMBL" id="JAKKFD010000053">
    <property type="protein sequence ID" value="MCG5446530.1"/>
    <property type="molecule type" value="Genomic_DNA"/>
</dbReference>
<accession>A0ABS9NA23</accession>
<keyword evidence="1" id="KW-0808">Transferase</keyword>
<keyword evidence="1" id="KW-0328">Glycosyltransferase</keyword>
<name>A0ABS9NA23_9ACTN</name>
<dbReference type="Proteomes" id="UP001201629">
    <property type="component" value="Unassembled WGS sequence"/>
</dbReference>
<comment type="caution">
    <text evidence="1">The sequence shown here is derived from an EMBL/GenBank/DDBJ whole genome shotgun (WGS) entry which is preliminary data.</text>
</comment>
<sequence>MGSPTAEDVSRDRLEFYDHFVRAIRSDPPGRVTVEQAQTIYLSSQQIDTSPWLVRERLKADLDGEWSTDEVILLLVDLTMNLPALIRETVFAYVGEAIGELVSENQRYQAIVLMPVLHTPLQASFRNRANQAGFVGHIMIQYSDGRRFLVLADQPDVHLETNSDWAEQLERLNQPIAQRMGGKILRMLGHYKFGSADDYCTRYFFDASYAVPEIGQIVRNVVAEVQRQHSGALAILSHQTKSPWLHRVAVDVAQRLGIQPVALPPLEQLRDAPITQGTAILLLDILNTGASARSLIERLRKLGVDVFGTVVAVFVEQGRLGPDGDVTDLVAAGRSYTVRGIADPVRRERTARQDCDQCTAGLPHLDPLGDDRQLIRTYDMWEMLLDAEWVEESYGPPARSRFRRSPDFEQIFQEYGDWIAYKLDQALRSMTLAGAVRDEVVYVCPDEPAMRQLVRRLRARRSGRPGAVHIPRAVLRDAERNDFSRIDMDAGLGWTRQLRLLREGSGYDVAIIDEMNASGATARSMIKVLDHAGVVPVAYLPLLNRVPGFQLTRRGGVAVPICPLYEIPSPRPGAPVDS</sequence>
<reference evidence="1 2" key="1">
    <citation type="submission" date="2022-01" db="EMBL/GenBank/DDBJ databases">
        <authorList>
            <person name="Riesco R."/>
            <person name="Trujillo M.E."/>
        </authorList>
    </citation>
    <scope>NUCLEOTIDE SEQUENCE [LARGE SCALE GENOMIC DNA]</scope>
    <source>
        <strain evidence="1 2">NIE79</strain>
    </source>
</reference>
<evidence type="ECO:0000313" key="1">
    <source>
        <dbReference type="EMBL" id="MCG5446530.1"/>
    </source>
</evidence>
<dbReference type="CDD" id="cd06223">
    <property type="entry name" value="PRTases_typeI"/>
    <property type="match status" value="1"/>
</dbReference>
<keyword evidence="2" id="KW-1185">Reference proteome</keyword>
<gene>
    <name evidence="1" type="ORF">NIE79_005229</name>
</gene>
<proteinExistence type="predicted"/>
<dbReference type="RefSeq" id="WP_238681440.1">
    <property type="nucleotide sequence ID" value="NZ_JAKKFD010000053.1"/>
</dbReference>
<dbReference type="InterPro" id="IPR000836">
    <property type="entry name" value="PRTase_dom"/>
</dbReference>
<evidence type="ECO:0000313" key="2">
    <source>
        <dbReference type="Proteomes" id="UP001201629"/>
    </source>
</evidence>